<feature type="transmembrane region" description="Helical" evidence="1">
    <location>
        <begin position="68"/>
        <end position="86"/>
    </location>
</feature>
<feature type="transmembrane region" description="Helical" evidence="1">
    <location>
        <begin position="26"/>
        <end position="48"/>
    </location>
</feature>
<dbReference type="PANTHER" id="PTHR41983">
    <property type="entry name" value="SHORT-CHAIN FATTY ACID TRANSPORTER-RELATED"/>
    <property type="match status" value="1"/>
</dbReference>
<evidence type="ECO:0000256" key="1">
    <source>
        <dbReference type="SAM" id="Phobius"/>
    </source>
</evidence>
<dbReference type="InterPro" id="IPR006160">
    <property type="entry name" value="SCFA_transpt_AtoE"/>
</dbReference>
<proteinExistence type="predicted"/>
<keyword evidence="1" id="KW-1133">Transmembrane helix</keyword>
<feature type="transmembrane region" description="Helical" evidence="1">
    <location>
        <begin position="320"/>
        <end position="344"/>
    </location>
</feature>
<evidence type="ECO:0000313" key="3">
    <source>
        <dbReference type="Proteomes" id="UP001519271"/>
    </source>
</evidence>
<feature type="transmembrane region" description="Helical" evidence="1">
    <location>
        <begin position="277"/>
        <end position="299"/>
    </location>
</feature>
<dbReference type="RefSeq" id="WP_209459236.1">
    <property type="nucleotide sequence ID" value="NZ_JAGGKC010000010.1"/>
</dbReference>
<name>A0ABS4G390_9CLOT</name>
<keyword evidence="3" id="KW-1185">Reference proteome</keyword>
<evidence type="ECO:0000313" key="2">
    <source>
        <dbReference type="EMBL" id="MBP1919023.1"/>
    </source>
</evidence>
<organism evidence="2 3">
    <name type="scientific">Youngiibacter multivorans</name>
    <dbReference type="NCBI Taxonomy" id="937251"/>
    <lineage>
        <taxon>Bacteria</taxon>
        <taxon>Bacillati</taxon>
        <taxon>Bacillota</taxon>
        <taxon>Clostridia</taxon>
        <taxon>Eubacteriales</taxon>
        <taxon>Clostridiaceae</taxon>
        <taxon>Youngiibacter</taxon>
    </lineage>
</organism>
<dbReference type="Pfam" id="PF02667">
    <property type="entry name" value="SCFA_trans"/>
    <property type="match status" value="1"/>
</dbReference>
<comment type="caution">
    <text evidence="2">The sequence shown here is derived from an EMBL/GenBank/DDBJ whole genome shotgun (WGS) entry which is preliminary data.</text>
</comment>
<feature type="transmembrane region" description="Helical" evidence="1">
    <location>
        <begin position="149"/>
        <end position="173"/>
    </location>
</feature>
<protein>
    <submittedName>
        <fullName evidence="2">Short-chain fatty acids transporter</fullName>
    </submittedName>
</protein>
<keyword evidence="1" id="KW-0812">Transmembrane</keyword>
<accession>A0ABS4G390</accession>
<dbReference type="Proteomes" id="UP001519271">
    <property type="component" value="Unassembled WGS sequence"/>
</dbReference>
<feature type="transmembrane region" description="Helical" evidence="1">
    <location>
        <begin position="193"/>
        <end position="217"/>
    </location>
</feature>
<feature type="transmembrane region" description="Helical" evidence="1">
    <location>
        <begin position="428"/>
        <end position="450"/>
    </location>
</feature>
<dbReference type="EMBL" id="JAGGKC010000010">
    <property type="protein sequence ID" value="MBP1919023.1"/>
    <property type="molecule type" value="Genomic_DNA"/>
</dbReference>
<keyword evidence="1" id="KW-0472">Membrane</keyword>
<dbReference type="PANTHER" id="PTHR41983:SF2">
    <property type="entry name" value="SHORT-CHAIN FATTY ACID TRANSPORTER-RELATED"/>
    <property type="match status" value="1"/>
</dbReference>
<gene>
    <name evidence="2" type="ORF">J2Z34_001508</name>
</gene>
<feature type="transmembrane region" description="Helical" evidence="1">
    <location>
        <begin position="253"/>
        <end position="271"/>
    </location>
</feature>
<sequence length="454" mass="50107">MENTAKSKGSIFWRISKKFQFAADKIIPDSFVFCLILTFIVFALGMVFTGTGPVAMIQHWYDGFWSQMTFAFQMSFMVVTCAAAAKARQVKKVLVWIAKIPKTPVSAMILLMMFGYVSSFVNWAFCTVVTPILAMQLSKQIKGLHFPMMIAAGYSTMILGQCLGPSASVYALLATDKHFLADKIGVLSQSVTVYNPVNVTMFAILAIFTMILSVMTIPPKDEIVEFKTALDDVEDAEDEEKITLADKMNGSKIIMYLVGIAGVIVIANTFMKKGFLGALNINFVIFIFVILNTFLYSSPRKFVEAYKDNMKLCTEIMMQFPFYGGIAGMMTGSGFGAVIVAAILKVASAATMPLWSYISASVVNLFIPSQGGQWIVQGPLLVDAAQSINANIPHVVNGFVYGDEATNLLQPLYVIPALSVVGMKLKNVWGFMAFIWFFWAIITSLGLYFIPMFF</sequence>
<reference evidence="2 3" key="1">
    <citation type="submission" date="2021-03" db="EMBL/GenBank/DDBJ databases">
        <title>Genomic Encyclopedia of Type Strains, Phase IV (KMG-IV): sequencing the most valuable type-strain genomes for metagenomic binning, comparative biology and taxonomic classification.</title>
        <authorList>
            <person name="Goeker M."/>
        </authorList>
    </citation>
    <scope>NUCLEOTIDE SEQUENCE [LARGE SCALE GENOMIC DNA]</scope>
    <source>
        <strain evidence="2 3">DSM 6139</strain>
    </source>
</reference>